<dbReference type="EMBL" id="MK318973">
    <property type="protein sequence ID" value="QCL10712.1"/>
    <property type="molecule type" value="Genomic_DNA"/>
</dbReference>
<gene>
    <name evidence="1" type="ORF">pOC-C5.8_535</name>
</gene>
<dbReference type="AlphaFoldDB" id="A0A4P8DK17"/>
<evidence type="ECO:0000313" key="1">
    <source>
        <dbReference type="EMBL" id="QCL10712.1"/>
    </source>
</evidence>
<protein>
    <submittedName>
        <fullName evidence="1">Uncharacterized protein</fullName>
    </submittedName>
</protein>
<proteinExistence type="predicted"/>
<name>A0A4P8DK17_RHIRH</name>
<geneLocation type="plasmid" evidence="1">
    <name>pOC-Colt5.8</name>
</geneLocation>
<keyword evidence="1" id="KW-0614">Plasmid</keyword>
<organism evidence="1">
    <name type="scientific">Rhizobium rhizogenes</name>
    <name type="common">Agrobacterium rhizogenes</name>
    <dbReference type="NCBI Taxonomy" id="359"/>
    <lineage>
        <taxon>Bacteria</taxon>
        <taxon>Pseudomonadati</taxon>
        <taxon>Pseudomonadota</taxon>
        <taxon>Alphaproteobacteria</taxon>
        <taxon>Hyphomicrobiales</taxon>
        <taxon>Rhizobiaceae</taxon>
        <taxon>Rhizobium/Agrobacterium group</taxon>
        <taxon>Rhizobium</taxon>
    </lineage>
</organism>
<accession>A0A4P8DK17</accession>
<reference evidence="1" key="1">
    <citation type="journal article" date="2019" name="Genome Biol. Evol.">
        <title>Evolutionary Relatedness and Classification of Tumour-Inducing and Opine-Catabolic Plasmids in Three Rhizobium rhizogenes Strains Isolated from the Same Crown Gall Tumour.</title>
        <authorList>
            <person name="Kuzmanovic N."/>
            <person name="Pulawska J."/>
        </authorList>
    </citation>
    <scope>NUCLEOTIDE SEQUENCE</scope>
    <source>
        <strain evidence="1">Colt5.8</strain>
        <plasmid evidence="1">pOC-Colt5.8</plasmid>
    </source>
</reference>
<sequence length="75" mass="9112">MRHRVPLAVTFWHFREIDASPKELVKIQFNDRHSEKQFERSNSSQHLRLQREQILSYQLDGYIRMVIHLSHSALR</sequence>